<name>A0AAD9DXD0_9TELE</name>
<dbReference type="Proteomes" id="UP001239994">
    <property type="component" value="Unassembled WGS sequence"/>
</dbReference>
<comment type="caution">
    <text evidence="1">The sequence shown here is derived from an EMBL/GenBank/DDBJ whole genome shotgun (WGS) entry which is preliminary data.</text>
</comment>
<dbReference type="EMBL" id="JAROKS010000013">
    <property type="protein sequence ID" value="KAK1797521.1"/>
    <property type="molecule type" value="Genomic_DNA"/>
</dbReference>
<dbReference type="GO" id="GO:0005654">
    <property type="term" value="C:nucleoplasm"/>
    <property type="evidence" value="ECO:0007669"/>
    <property type="project" value="TreeGrafter"/>
</dbReference>
<protein>
    <submittedName>
        <fullName evidence="1">Uncharacterized protein</fullName>
    </submittedName>
</protein>
<reference evidence="1" key="1">
    <citation type="submission" date="2023-03" db="EMBL/GenBank/DDBJ databases">
        <title>Electrophorus voltai genome.</title>
        <authorList>
            <person name="Bian C."/>
        </authorList>
    </citation>
    <scope>NUCLEOTIDE SEQUENCE</scope>
    <source>
        <strain evidence="1">CB-2022</strain>
        <tissue evidence="1">Muscle</tissue>
    </source>
</reference>
<proteinExistence type="predicted"/>
<dbReference type="PANTHER" id="PTHR16477">
    <property type="entry name" value="COILED-COIL DOMAIN-CONTAINING PROTEIN 106"/>
    <property type="match status" value="1"/>
</dbReference>
<dbReference type="AlphaFoldDB" id="A0AAD9DXD0"/>
<evidence type="ECO:0000313" key="1">
    <source>
        <dbReference type="EMBL" id="KAK1797521.1"/>
    </source>
</evidence>
<dbReference type="Pfam" id="PF15794">
    <property type="entry name" value="CCDC106"/>
    <property type="match status" value="1"/>
</dbReference>
<dbReference type="InterPro" id="IPR031591">
    <property type="entry name" value="CCDC106"/>
</dbReference>
<sequence length="166" mass="19409">MGNTEMDKNYTEIDKKQRNVRATGNPIGFSMQAKCCNMVFYLFLDQYNVHDLQYANYQCRFLVQTRNPQLAVRRYKKIYRRGKSLCDAYKAVGVDRNTVMANAPIAELAILAPDQYTKLLEHYLQQEKLHVFAVKSADVLNNDMLLLTTVEMYKKKNKLLPLMKRK</sequence>
<dbReference type="PANTHER" id="PTHR16477:SF5">
    <property type="entry name" value="COILED-COIL DOMAIN-CONTAINING PROTEIN 106-RELATED"/>
    <property type="match status" value="1"/>
</dbReference>
<organism evidence="1 2">
    <name type="scientific">Electrophorus voltai</name>
    <dbReference type="NCBI Taxonomy" id="2609070"/>
    <lineage>
        <taxon>Eukaryota</taxon>
        <taxon>Metazoa</taxon>
        <taxon>Chordata</taxon>
        <taxon>Craniata</taxon>
        <taxon>Vertebrata</taxon>
        <taxon>Euteleostomi</taxon>
        <taxon>Actinopterygii</taxon>
        <taxon>Neopterygii</taxon>
        <taxon>Teleostei</taxon>
        <taxon>Ostariophysi</taxon>
        <taxon>Gymnotiformes</taxon>
        <taxon>Gymnotoidei</taxon>
        <taxon>Gymnotidae</taxon>
        <taxon>Electrophorus</taxon>
    </lineage>
</organism>
<gene>
    <name evidence="1" type="ORF">P4O66_000814</name>
</gene>
<accession>A0AAD9DXD0</accession>
<evidence type="ECO:0000313" key="2">
    <source>
        <dbReference type="Proteomes" id="UP001239994"/>
    </source>
</evidence>
<keyword evidence="2" id="KW-1185">Reference proteome</keyword>